<dbReference type="AlphaFoldDB" id="A0A7W7CHJ1"/>
<feature type="transmembrane region" description="Helical" evidence="6">
    <location>
        <begin position="321"/>
        <end position="346"/>
    </location>
</feature>
<keyword evidence="2" id="KW-1003">Cell membrane</keyword>
<dbReference type="Pfam" id="PF07690">
    <property type="entry name" value="MFS_1"/>
    <property type="match status" value="1"/>
</dbReference>
<reference evidence="8 9" key="1">
    <citation type="submission" date="2020-08" db="EMBL/GenBank/DDBJ databases">
        <title>Sequencing the genomes of 1000 actinobacteria strains.</title>
        <authorList>
            <person name="Klenk H.-P."/>
        </authorList>
    </citation>
    <scope>NUCLEOTIDE SEQUENCE [LARGE SCALE GENOMIC DNA]</scope>
    <source>
        <strain evidence="8 9">DSM 44230</strain>
    </source>
</reference>
<dbReference type="SUPFAM" id="SSF103473">
    <property type="entry name" value="MFS general substrate transporter"/>
    <property type="match status" value="1"/>
</dbReference>
<dbReference type="Gene3D" id="1.20.1250.20">
    <property type="entry name" value="MFS general substrate transporter like domains"/>
    <property type="match status" value="1"/>
</dbReference>
<feature type="transmembrane region" description="Helical" evidence="6">
    <location>
        <begin position="160"/>
        <end position="180"/>
    </location>
</feature>
<dbReference type="InterPro" id="IPR050189">
    <property type="entry name" value="MFS_Efflux_Transporters"/>
</dbReference>
<evidence type="ECO:0000256" key="6">
    <source>
        <dbReference type="SAM" id="Phobius"/>
    </source>
</evidence>
<dbReference type="PANTHER" id="PTHR43124:SF3">
    <property type="entry name" value="CHLORAMPHENICOL EFFLUX PUMP RV0191"/>
    <property type="match status" value="1"/>
</dbReference>
<dbReference type="InterPro" id="IPR036259">
    <property type="entry name" value="MFS_trans_sf"/>
</dbReference>
<protein>
    <submittedName>
        <fullName evidence="8">DHA1 family inner membrane transport protein</fullName>
    </submittedName>
</protein>
<accession>A0A7W7CHJ1</accession>
<dbReference type="PROSITE" id="PS50850">
    <property type="entry name" value="MFS"/>
    <property type="match status" value="1"/>
</dbReference>
<sequence length="398" mass="40212">MPVALLALAISAFAIGTTEFVIMGLLPEVAADFGVSIPAAGLLITGYALGVVVGGPVLTAVGSKLPRKTILVSLMVLFIAGNLFSALAETYGLLMTGRVVAALAHGAFFGVGSVVAADLVAPERRASAIALMFTGLTMANVLGVPLGTALGQQLGWRSTFWAVTVLGVLGLIGILALVPRTQAAPGGGLRGELAVFRIPQVWLALAMTTLGFGGVFASFTYIAPMMTQVAGFAGGTVTWLLVLFGAGLFVGNLLGGRAADRALMPSLYVILAVLAAVLFTFTFTAHSQLGSVLTIAVFGIAGFATVAPLQMRVLTKAAGAPALASAANVAAFNLGNAGGAWLGGLAIENGLGYTAPNWIGGTLTVAGLAVALFSGWLDRRGRATIDTASIEPATALAR</sequence>
<feature type="transmembrane region" description="Helical" evidence="6">
    <location>
        <begin position="38"/>
        <end position="58"/>
    </location>
</feature>
<keyword evidence="4 6" id="KW-1133">Transmembrane helix</keyword>
<dbReference type="EMBL" id="JACHMH010000001">
    <property type="protein sequence ID" value="MBB4681092.1"/>
    <property type="molecule type" value="Genomic_DNA"/>
</dbReference>
<comment type="subcellular location">
    <subcellularLocation>
        <location evidence="1">Cell membrane</location>
        <topology evidence="1">Multi-pass membrane protein</topology>
    </subcellularLocation>
</comment>
<feature type="transmembrane region" description="Helical" evidence="6">
    <location>
        <begin position="201"/>
        <end position="223"/>
    </location>
</feature>
<feature type="transmembrane region" description="Helical" evidence="6">
    <location>
        <begin position="100"/>
        <end position="121"/>
    </location>
</feature>
<organism evidence="8 9">
    <name type="scientific">Crossiella cryophila</name>
    <dbReference type="NCBI Taxonomy" id="43355"/>
    <lineage>
        <taxon>Bacteria</taxon>
        <taxon>Bacillati</taxon>
        <taxon>Actinomycetota</taxon>
        <taxon>Actinomycetes</taxon>
        <taxon>Pseudonocardiales</taxon>
        <taxon>Pseudonocardiaceae</taxon>
        <taxon>Crossiella</taxon>
    </lineage>
</organism>
<keyword evidence="9" id="KW-1185">Reference proteome</keyword>
<dbReference type="InterPro" id="IPR020846">
    <property type="entry name" value="MFS_dom"/>
</dbReference>
<evidence type="ECO:0000256" key="3">
    <source>
        <dbReference type="ARBA" id="ARBA00022692"/>
    </source>
</evidence>
<dbReference type="InterPro" id="IPR011701">
    <property type="entry name" value="MFS"/>
</dbReference>
<feature type="transmembrane region" description="Helical" evidence="6">
    <location>
        <begin position="229"/>
        <end position="250"/>
    </location>
</feature>
<dbReference type="GO" id="GO:0022857">
    <property type="term" value="F:transmembrane transporter activity"/>
    <property type="evidence" value="ECO:0007669"/>
    <property type="project" value="InterPro"/>
</dbReference>
<evidence type="ECO:0000256" key="5">
    <source>
        <dbReference type="ARBA" id="ARBA00023136"/>
    </source>
</evidence>
<evidence type="ECO:0000256" key="2">
    <source>
        <dbReference type="ARBA" id="ARBA00022475"/>
    </source>
</evidence>
<feature type="transmembrane region" description="Helical" evidence="6">
    <location>
        <begin position="358"/>
        <end position="377"/>
    </location>
</feature>
<dbReference type="Proteomes" id="UP000533598">
    <property type="component" value="Unassembled WGS sequence"/>
</dbReference>
<gene>
    <name evidence="8" type="ORF">HNR67_007210</name>
</gene>
<evidence type="ECO:0000313" key="9">
    <source>
        <dbReference type="Proteomes" id="UP000533598"/>
    </source>
</evidence>
<feature type="domain" description="Major facilitator superfamily (MFS) profile" evidence="7">
    <location>
        <begin position="4"/>
        <end position="379"/>
    </location>
</feature>
<name>A0A7W7CHJ1_9PSEU</name>
<evidence type="ECO:0000313" key="8">
    <source>
        <dbReference type="EMBL" id="MBB4681092.1"/>
    </source>
</evidence>
<keyword evidence="3 6" id="KW-0812">Transmembrane</keyword>
<dbReference type="RefSeq" id="WP_185007408.1">
    <property type="nucleotide sequence ID" value="NZ_BAAAUI010000054.1"/>
</dbReference>
<dbReference type="CDD" id="cd17324">
    <property type="entry name" value="MFS_NepI_like"/>
    <property type="match status" value="1"/>
</dbReference>
<feature type="transmembrane region" description="Helical" evidence="6">
    <location>
        <begin position="262"/>
        <end position="283"/>
    </location>
</feature>
<evidence type="ECO:0000256" key="1">
    <source>
        <dbReference type="ARBA" id="ARBA00004651"/>
    </source>
</evidence>
<proteinExistence type="predicted"/>
<evidence type="ECO:0000256" key="4">
    <source>
        <dbReference type="ARBA" id="ARBA00022989"/>
    </source>
</evidence>
<dbReference type="PANTHER" id="PTHR43124">
    <property type="entry name" value="PURINE EFFLUX PUMP PBUE"/>
    <property type="match status" value="1"/>
</dbReference>
<feature type="transmembrane region" description="Helical" evidence="6">
    <location>
        <begin position="128"/>
        <end position="148"/>
    </location>
</feature>
<evidence type="ECO:0000259" key="7">
    <source>
        <dbReference type="PROSITE" id="PS50850"/>
    </source>
</evidence>
<keyword evidence="5 6" id="KW-0472">Membrane</keyword>
<feature type="transmembrane region" description="Helical" evidence="6">
    <location>
        <begin position="289"/>
        <end position="309"/>
    </location>
</feature>
<comment type="caution">
    <text evidence="8">The sequence shown here is derived from an EMBL/GenBank/DDBJ whole genome shotgun (WGS) entry which is preliminary data.</text>
</comment>
<dbReference type="GO" id="GO:0005886">
    <property type="term" value="C:plasma membrane"/>
    <property type="evidence" value="ECO:0007669"/>
    <property type="project" value="UniProtKB-SubCell"/>
</dbReference>
<feature type="transmembrane region" description="Helical" evidence="6">
    <location>
        <begin position="70"/>
        <end position="88"/>
    </location>
</feature>